<evidence type="ECO:0000256" key="1">
    <source>
        <dbReference type="SAM" id="MobiDB-lite"/>
    </source>
</evidence>
<dbReference type="InterPro" id="IPR024344">
    <property type="entry name" value="MDMPI_metal-binding"/>
</dbReference>
<protein>
    <submittedName>
        <fullName evidence="3">TIGR03084 family metal-binding protein</fullName>
    </submittedName>
</protein>
<dbReference type="SUPFAM" id="SSF109854">
    <property type="entry name" value="DinB/YfiT-like putative metalloenzymes"/>
    <property type="match status" value="1"/>
</dbReference>
<dbReference type="EMBL" id="JAWLKA010000019">
    <property type="protein sequence ID" value="MDV6284547.1"/>
    <property type="molecule type" value="Genomic_DNA"/>
</dbReference>
<dbReference type="NCBIfam" id="TIGR03084">
    <property type="entry name" value="TIGR03084 family metal-binding protein"/>
    <property type="match status" value="1"/>
</dbReference>
<name>A0ABU4CLV2_RHOJO</name>
<dbReference type="InterPro" id="IPR017517">
    <property type="entry name" value="Maleyloyr_isom"/>
</dbReference>
<dbReference type="Proteomes" id="UP001185737">
    <property type="component" value="Unassembled WGS sequence"/>
</dbReference>
<evidence type="ECO:0000259" key="2">
    <source>
        <dbReference type="Pfam" id="PF11716"/>
    </source>
</evidence>
<dbReference type="InterPro" id="IPR034660">
    <property type="entry name" value="DinB/YfiT-like"/>
</dbReference>
<reference evidence="3 4" key="1">
    <citation type="submission" date="2023-10" db="EMBL/GenBank/DDBJ databases">
        <title>Development of a sustainable strategy for remediation of hydrocarbon-contaminated territories based on the waste exchange concept.</title>
        <authorList>
            <person name="Krivoruchko A."/>
        </authorList>
    </citation>
    <scope>NUCLEOTIDE SEQUENCE [LARGE SCALE GENOMIC DNA]</scope>
    <source>
        <strain evidence="3 4">IEGM 60</strain>
    </source>
</reference>
<feature type="domain" description="Mycothiol-dependent maleylpyruvate isomerase metal-binding" evidence="2">
    <location>
        <begin position="13"/>
        <end position="147"/>
    </location>
</feature>
<proteinExistence type="predicted"/>
<evidence type="ECO:0000313" key="3">
    <source>
        <dbReference type="EMBL" id="MDV6284547.1"/>
    </source>
</evidence>
<gene>
    <name evidence="3" type="ORF">R3Q59_29065</name>
</gene>
<feature type="region of interest" description="Disordered" evidence="1">
    <location>
        <begin position="249"/>
        <end position="274"/>
    </location>
</feature>
<dbReference type="Pfam" id="PF11716">
    <property type="entry name" value="MDMPI_N"/>
    <property type="match status" value="1"/>
</dbReference>
<keyword evidence="4" id="KW-1185">Reference proteome</keyword>
<evidence type="ECO:0000313" key="4">
    <source>
        <dbReference type="Proteomes" id="UP001185737"/>
    </source>
</evidence>
<accession>A0ABU4CLV2</accession>
<comment type="caution">
    <text evidence="3">The sequence shown here is derived from an EMBL/GenBank/DDBJ whole genome shotgun (WGS) entry which is preliminary data.</text>
</comment>
<dbReference type="InterPro" id="IPR017518">
    <property type="entry name" value="CHP03084"/>
</dbReference>
<sequence length="274" mass="29412">MARDLPALLADLEQESSSLDSILTSLEPREWTRLTPAPGWTVAHQVAHLAWTDAALVSALRTPEAFSPLAAQVAANPQTVDRAATDGANEAPPLLLTRWRDGRAAVRSAILTCPPGQRIPWFGPPMGAATAISARVMETFGHGQDIRDTFATKPVGSERLHHIAHLAVAARDFAFRNHDLPVPTAPFRVELEYDGLRWESGPVDADERVAGSTLDFALLATRRRHRADCALSANGTVADQWLAIMQAYAGDPGHGREPHTSAAAHQPSPGSAKS</sequence>
<dbReference type="NCBIfam" id="TIGR03083">
    <property type="entry name" value="maleylpyruvate isomerase family mycothiol-dependent enzyme"/>
    <property type="match status" value="1"/>
</dbReference>
<dbReference type="Gene3D" id="1.20.120.450">
    <property type="entry name" value="dinb family like domain"/>
    <property type="match status" value="1"/>
</dbReference>
<organism evidence="3 4">
    <name type="scientific">Rhodococcus jostii</name>
    <dbReference type="NCBI Taxonomy" id="132919"/>
    <lineage>
        <taxon>Bacteria</taxon>
        <taxon>Bacillati</taxon>
        <taxon>Actinomycetota</taxon>
        <taxon>Actinomycetes</taxon>
        <taxon>Mycobacteriales</taxon>
        <taxon>Nocardiaceae</taxon>
        <taxon>Rhodococcus</taxon>
    </lineage>
</organism>
<dbReference type="RefSeq" id="WP_317570399.1">
    <property type="nucleotide sequence ID" value="NZ_JAWLKA010000019.1"/>
</dbReference>